<feature type="compositionally biased region" description="Polar residues" evidence="1">
    <location>
        <begin position="12"/>
        <end position="44"/>
    </location>
</feature>
<dbReference type="EMBL" id="JAJAGQ010000015">
    <property type="protein sequence ID" value="KAJ8542092.1"/>
    <property type="molecule type" value="Genomic_DNA"/>
</dbReference>
<reference evidence="3" key="1">
    <citation type="journal article" date="2023" name="Proc. Natl. Acad. Sci. U.S.A.">
        <title>Genomic and structural basis for evolution of tropane alkaloid biosynthesis.</title>
        <authorList>
            <person name="Wanga Y.-J."/>
            <person name="Taina T."/>
            <person name="Yua J.-Y."/>
            <person name="Lia J."/>
            <person name="Xua B."/>
            <person name="Chenc J."/>
            <person name="D'Auriad J.C."/>
            <person name="Huanga J.-P."/>
            <person name="Huanga S.-X."/>
        </authorList>
    </citation>
    <scope>NUCLEOTIDE SEQUENCE [LARGE SCALE GENOMIC DNA]</scope>
    <source>
        <strain evidence="3">cv. KIB-2019</strain>
    </source>
</reference>
<dbReference type="OrthoDB" id="10533696at2759"/>
<comment type="caution">
    <text evidence="2">The sequence shown here is derived from an EMBL/GenBank/DDBJ whole genome shotgun (WGS) entry which is preliminary data.</text>
</comment>
<evidence type="ECO:0000256" key="1">
    <source>
        <dbReference type="SAM" id="MobiDB-lite"/>
    </source>
</evidence>
<protein>
    <submittedName>
        <fullName evidence="2">Uncharacterized protein</fullName>
    </submittedName>
</protein>
<dbReference type="Proteomes" id="UP001152561">
    <property type="component" value="Unassembled WGS sequence"/>
</dbReference>
<feature type="compositionally biased region" description="Acidic residues" evidence="1">
    <location>
        <begin position="124"/>
        <end position="139"/>
    </location>
</feature>
<sequence>MSNKGKAREYNTGITIANETPHLSNQTTKSQDNMSSHNRPNTTDMADMPDTSQHTQITNTQNTSTLTTKNGSIITQTKDKEHAQQKPPDPPDQISTRSHISTINLESLPNEPSLTINLESLPNDNEDANDSDYEDDELHESELGDSVSEYETEGNSTSENDFASMDDKSASSDELDDILMDIFNQHHPHPSS</sequence>
<accession>A0A9Q1R6Q9</accession>
<dbReference type="AlphaFoldDB" id="A0A9Q1R6Q9"/>
<feature type="compositionally biased region" description="Low complexity" evidence="1">
    <location>
        <begin position="51"/>
        <end position="68"/>
    </location>
</feature>
<keyword evidence="3" id="KW-1185">Reference proteome</keyword>
<organism evidence="2 3">
    <name type="scientific">Anisodus acutangulus</name>
    <dbReference type="NCBI Taxonomy" id="402998"/>
    <lineage>
        <taxon>Eukaryota</taxon>
        <taxon>Viridiplantae</taxon>
        <taxon>Streptophyta</taxon>
        <taxon>Embryophyta</taxon>
        <taxon>Tracheophyta</taxon>
        <taxon>Spermatophyta</taxon>
        <taxon>Magnoliopsida</taxon>
        <taxon>eudicotyledons</taxon>
        <taxon>Gunneridae</taxon>
        <taxon>Pentapetalae</taxon>
        <taxon>asterids</taxon>
        <taxon>lamiids</taxon>
        <taxon>Solanales</taxon>
        <taxon>Solanaceae</taxon>
        <taxon>Solanoideae</taxon>
        <taxon>Hyoscyameae</taxon>
        <taxon>Anisodus</taxon>
    </lineage>
</organism>
<feature type="compositionally biased region" description="Polar residues" evidence="1">
    <location>
        <begin position="93"/>
        <end position="123"/>
    </location>
</feature>
<evidence type="ECO:0000313" key="3">
    <source>
        <dbReference type="Proteomes" id="UP001152561"/>
    </source>
</evidence>
<name>A0A9Q1R6Q9_9SOLA</name>
<proteinExistence type="predicted"/>
<gene>
    <name evidence="2" type="ORF">K7X08_016958</name>
</gene>
<evidence type="ECO:0000313" key="2">
    <source>
        <dbReference type="EMBL" id="KAJ8542092.1"/>
    </source>
</evidence>
<feature type="region of interest" description="Disordered" evidence="1">
    <location>
        <begin position="1"/>
        <end position="192"/>
    </location>
</feature>